<keyword evidence="5" id="KW-1185">Reference proteome</keyword>
<dbReference type="Proteomes" id="UP000652219">
    <property type="component" value="Unassembled WGS sequence"/>
</dbReference>
<dbReference type="GO" id="GO:0001228">
    <property type="term" value="F:DNA-binding transcription activator activity, RNA polymerase II-specific"/>
    <property type="evidence" value="ECO:0007669"/>
    <property type="project" value="TreeGrafter"/>
</dbReference>
<feature type="domain" description="Zn(2)-C6 fungal-type" evidence="3">
    <location>
        <begin position="45"/>
        <end position="75"/>
    </location>
</feature>
<evidence type="ECO:0000256" key="1">
    <source>
        <dbReference type="ARBA" id="ARBA00023242"/>
    </source>
</evidence>
<dbReference type="CDD" id="cd00067">
    <property type="entry name" value="GAL4"/>
    <property type="match status" value="1"/>
</dbReference>
<feature type="compositionally biased region" description="Basic residues" evidence="2">
    <location>
        <begin position="36"/>
        <end position="48"/>
    </location>
</feature>
<dbReference type="PROSITE" id="PS50048">
    <property type="entry name" value="ZN2_CY6_FUNGAL_2"/>
    <property type="match status" value="1"/>
</dbReference>
<evidence type="ECO:0000313" key="5">
    <source>
        <dbReference type="Proteomes" id="UP000652219"/>
    </source>
</evidence>
<dbReference type="InterPro" id="IPR001138">
    <property type="entry name" value="Zn2Cys6_DnaBD"/>
</dbReference>
<dbReference type="InterPro" id="IPR053157">
    <property type="entry name" value="Sterol_Uptake_Regulator"/>
</dbReference>
<dbReference type="GO" id="GO:0008270">
    <property type="term" value="F:zinc ion binding"/>
    <property type="evidence" value="ECO:0007669"/>
    <property type="project" value="InterPro"/>
</dbReference>
<dbReference type="EMBL" id="WIGN01000019">
    <property type="protein sequence ID" value="KAF6817794.1"/>
    <property type="molecule type" value="Genomic_DNA"/>
</dbReference>
<dbReference type="PROSITE" id="PS00463">
    <property type="entry name" value="ZN2_CY6_FUNGAL_1"/>
    <property type="match status" value="1"/>
</dbReference>
<evidence type="ECO:0000256" key="2">
    <source>
        <dbReference type="SAM" id="MobiDB-lite"/>
    </source>
</evidence>
<dbReference type="Pfam" id="PF00172">
    <property type="entry name" value="Zn_clus"/>
    <property type="match status" value="1"/>
</dbReference>
<dbReference type="PANTHER" id="PTHR47784">
    <property type="entry name" value="STEROL UPTAKE CONTROL PROTEIN 2"/>
    <property type="match status" value="1"/>
</dbReference>
<dbReference type="SMART" id="SM00066">
    <property type="entry name" value="GAL4"/>
    <property type="match status" value="1"/>
</dbReference>
<feature type="compositionally biased region" description="Low complexity" evidence="2">
    <location>
        <begin position="11"/>
        <end position="32"/>
    </location>
</feature>
<keyword evidence="1" id="KW-0539">Nucleus</keyword>
<gene>
    <name evidence="4" type="ORF">CSOJ01_02231</name>
</gene>
<dbReference type="AlphaFoldDB" id="A0A8H6JR16"/>
<accession>A0A8H6JR16</accession>
<sequence>MAPQTRNHSPAAANNSTNNSDDAATPAAGTGDVKLRRAHRKSRNGCKECKRRHVKCDETRPTCVNCATAERHCSYLDSLPISSRSVVPAKRARAADSSSVVSPAANNGVPASGADQTVSAASPSITIAVNDFVLRAGENNEVLRPSNGQFFTLEHMRLLRHLQTEMPFFSSVDKFQKPMIDMSIEAGLSAPYLMDVLLAHAAMHLEEAEPARADFWRHQATQLQTRGLMLFNEAKEELTNDNCIPMFLFSSIVGSQLLCDTLRNYRDDFNAFLDQFAWYLTLHRGVNAVTARFWPVIRESKAKPYIQFLESRHPVAAVPELEVLNCMLDQADLGPASLEACRTATAALRDSYGIYRSLSELSSHQSSAVMSFGVHITTGFIDVLKQRRPEALVILAYYGVLLHWSREFWVFHDAGQYLIRSISAHLGDYWSEWLTFPNSVLEDEHAA</sequence>
<evidence type="ECO:0000313" key="4">
    <source>
        <dbReference type="EMBL" id="KAF6817794.1"/>
    </source>
</evidence>
<comment type="caution">
    <text evidence="4">The sequence shown here is derived from an EMBL/GenBank/DDBJ whole genome shotgun (WGS) entry which is preliminary data.</text>
</comment>
<dbReference type="InterPro" id="IPR036864">
    <property type="entry name" value="Zn2-C6_fun-type_DNA-bd_sf"/>
</dbReference>
<protein>
    <submittedName>
        <fullName evidence="4">Upc2 protein</fullName>
    </submittedName>
</protein>
<feature type="region of interest" description="Disordered" evidence="2">
    <location>
        <begin position="1"/>
        <end position="48"/>
    </location>
</feature>
<proteinExistence type="predicted"/>
<dbReference type="SUPFAM" id="SSF57701">
    <property type="entry name" value="Zn2/Cys6 DNA-binding domain"/>
    <property type="match status" value="1"/>
</dbReference>
<organism evidence="4 5">
    <name type="scientific">Colletotrichum sojae</name>
    <dbReference type="NCBI Taxonomy" id="2175907"/>
    <lineage>
        <taxon>Eukaryota</taxon>
        <taxon>Fungi</taxon>
        <taxon>Dikarya</taxon>
        <taxon>Ascomycota</taxon>
        <taxon>Pezizomycotina</taxon>
        <taxon>Sordariomycetes</taxon>
        <taxon>Hypocreomycetidae</taxon>
        <taxon>Glomerellales</taxon>
        <taxon>Glomerellaceae</taxon>
        <taxon>Colletotrichum</taxon>
        <taxon>Colletotrichum orchidearum species complex</taxon>
    </lineage>
</organism>
<name>A0A8H6JR16_9PEZI</name>
<reference evidence="4 5" key="1">
    <citation type="journal article" date="2020" name="Phytopathology">
        <title>Genome Sequence Resources of Colletotrichum truncatum, C. plurivorum, C. musicola, and C. sojae: Four Species Pathogenic to Soybean (Glycine max).</title>
        <authorList>
            <person name="Rogerio F."/>
            <person name="Boufleur T.R."/>
            <person name="Ciampi-Guillardi M."/>
            <person name="Sukno S.A."/>
            <person name="Thon M.R."/>
            <person name="Massola Junior N.S."/>
            <person name="Baroncelli R."/>
        </authorList>
    </citation>
    <scope>NUCLEOTIDE SEQUENCE [LARGE SCALE GENOMIC DNA]</scope>
    <source>
        <strain evidence="4 5">LFN0009</strain>
    </source>
</reference>
<dbReference type="Gene3D" id="4.10.240.10">
    <property type="entry name" value="Zn(2)-C6 fungal-type DNA-binding domain"/>
    <property type="match status" value="1"/>
</dbReference>
<evidence type="ECO:0000259" key="3">
    <source>
        <dbReference type="PROSITE" id="PS50048"/>
    </source>
</evidence>
<dbReference type="PANTHER" id="PTHR47784:SF4">
    <property type="entry name" value="ZN(II)2CYS6 TRANSCRIPTION FACTOR (EUROFUNG)"/>
    <property type="match status" value="1"/>
</dbReference>